<dbReference type="SUPFAM" id="SSF51261">
    <property type="entry name" value="Duplicated hybrid motif"/>
    <property type="match status" value="1"/>
</dbReference>
<name>A0ABQ0URW1_9MICO</name>
<dbReference type="CDD" id="cd12797">
    <property type="entry name" value="M23_peptidase"/>
    <property type="match status" value="1"/>
</dbReference>
<proteinExistence type="predicted"/>
<feature type="compositionally biased region" description="Basic and acidic residues" evidence="1">
    <location>
        <begin position="113"/>
        <end position="124"/>
    </location>
</feature>
<feature type="compositionally biased region" description="Low complexity" evidence="1">
    <location>
        <begin position="284"/>
        <end position="303"/>
    </location>
</feature>
<feature type="compositionally biased region" description="Pro residues" evidence="1">
    <location>
        <begin position="304"/>
        <end position="315"/>
    </location>
</feature>
<dbReference type="InterPro" id="IPR016047">
    <property type="entry name" value="M23ase_b-sheet_dom"/>
</dbReference>
<accession>A0ABQ0URW1</accession>
<feature type="region of interest" description="Disordered" evidence="1">
    <location>
        <begin position="265"/>
        <end position="328"/>
    </location>
</feature>
<evidence type="ECO:0000256" key="1">
    <source>
        <dbReference type="SAM" id="MobiDB-lite"/>
    </source>
</evidence>
<dbReference type="EMBL" id="BJUV01000030">
    <property type="protein sequence ID" value="GEK84206.1"/>
    <property type="molecule type" value="Genomic_DNA"/>
</dbReference>
<evidence type="ECO:0000259" key="2">
    <source>
        <dbReference type="Pfam" id="PF01551"/>
    </source>
</evidence>
<feature type="compositionally biased region" description="Basic and acidic residues" evidence="1">
    <location>
        <begin position="265"/>
        <end position="283"/>
    </location>
</feature>
<dbReference type="Pfam" id="PF01551">
    <property type="entry name" value="Peptidase_M23"/>
    <property type="match status" value="1"/>
</dbReference>
<dbReference type="PANTHER" id="PTHR21666">
    <property type="entry name" value="PEPTIDASE-RELATED"/>
    <property type="match status" value="1"/>
</dbReference>
<dbReference type="Gene3D" id="2.70.70.10">
    <property type="entry name" value="Glucose Permease (Domain IIA)"/>
    <property type="match status" value="1"/>
</dbReference>
<comment type="caution">
    <text evidence="3">The sequence shown here is derived from an EMBL/GenBank/DDBJ whole genome shotgun (WGS) entry which is preliminary data.</text>
</comment>
<feature type="domain" description="M23ase beta-sheet core" evidence="2">
    <location>
        <begin position="354"/>
        <end position="450"/>
    </location>
</feature>
<protein>
    <recommendedName>
        <fullName evidence="2">M23ase beta-sheet core domain-containing protein</fullName>
    </recommendedName>
</protein>
<sequence>MTSPATAPRFRSVPAAVCTVLLAFAFVVAGTVTGGSPAQAVTYPSWDDVRAAVANENTKAAQISELQSLLSQLQNDAASAQSEAEAKGAAFEEAQSDADEAASKLAELEKQVDEQNKVADESEQRAGQVSAQLARTGGGDVSTQLIGDSAGADDLLYRLGAMSKITEQAAGIREQAVADRNVATSLSDQAAVAKEALVGLRDDAETSMQEAQVAFDAAAAAVAAQQENEATLQAQLAVLQDTTATTQQDYATGVEVERQRLAAEKKAREEEAARQAAELRRQQEQAAAAAAAQAAAAAAARPSTPTPSAPTPATPSTPTAPATGGGGGWVRPSGGYMSSPYGYRVNPVTGIYRLHDGVDLAPGCSTPIYAAHSGTVSYAGYYGGYGNYVRISHGGGVSTAYGHIVNGGIRVANGQSVVAGQLIALVGSTGNSTGCHLHFETRINGNSTDPVPFMAARGVGLG</sequence>
<dbReference type="InterPro" id="IPR050570">
    <property type="entry name" value="Cell_wall_metabolism_enzyme"/>
</dbReference>
<evidence type="ECO:0000313" key="4">
    <source>
        <dbReference type="Proteomes" id="UP000321154"/>
    </source>
</evidence>
<feature type="region of interest" description="Disordered" evidence="1">
    <location>
        <begin position="113"/>
        <end position="138"/>
    </location>
</feature>
<keyword evidence="4" id="KW-1185">Reference proteome</keyword>
<evidence type="ECO:0000313" key="3">
    <source>
        <dbReference type="EMBL" id="GEK84206.1"/>
    </source>
</evidence>
<feature type="compositionally biased region" description="Low complexity" evidence="1">
    <location>
        <begin position="81"/>
        <end position="93"/>
    </location>
</feature>
<organism evidence="3 4">
    <name type="scientific">Frigoribacterium faeni</name>
    <dbReference type="NCBI Taxonomy" id="145483"/>
    <lineage>
        <taxon>Bacteria</taxon>
        <taxon>Bacillati</taxon>
        <taxon>Actinomycetota</taxon>
        <taxon>Actinomycetes</taxon>
        <taxon>Micrococcales</taxon>
        <taxon>Microbacteriaceae</taxon>
        <taxon>Frigoribacterium</taxon>
    </lineage>
</organism>
<dbReference type="InterPro" id="IPR011055">
    <property type="entry name" value="Dup_hybrid_motif"/>
</dbReference>
<dbReference type="PANTHER" id="PTHR21666:SF270">
    <property type="entry name" value="MUREIN HYDROLASE ACTIVATOR ENVC"/>
    <property type="match status" value="1"/>
</dbReference>
<gene>
    <name evidence="3" type="ORF">FFA01_25150</name>
</gene>
<feature type="region of interest" description="Disordered" evidence="1">
    <location>
        <begin position="81"/>
        <end position="101"/>
    </location>
</feature>
<dbReference type="Proteomes" id="UP000321154">
    <property type="component" value="Unassembled WGS sequence"/>
</dbReference>
<reference evidence="3 4" key="1">
    <citation type="submission" date="2019-07" db="EMBL/GenBank/DDBJ databases">
        <title>Whole genome shotgun sequence of Frigoribacterium faeni NBRC 103066.</title>
        <authorList>
            <person name="Hosoyama A."/>
            <person name="Uohara A."/>
            <person name="Ohji S."/>
            <person name="Ichikawa N."/>
        </authorList>
    </citation>
    <scope>NUCLEOTIDE SEQUENCE [LARGE SCALE GENOMIC DNA]</scope>
    <source>
        <strain evidence="3 4">NBRC 103066</strain>
    </source>
</reference>